<dbReference type="Proteomes" id="UP000789390">
    <property type="component" value="Unassembled WGS sequence"/>
</dbReference>
<dbReference type="InterPro" id="IPR002885">
    <property type="entry name" value="PPR_rpt"/>
</dbReference>
<dbReference type="PANTHER" id="PTHR46669">
    <property type="entry name" value="LEUCINE-RICH PPR MOTIF-CONTAINING PROTEIN, MITOCHONDRIAL"/>
    <property type="match status" value="1"/>
</dbReference>
<comment type="caution">
    <text evidence="1">The sequence shown here is derived from an EMBL/GenBank/DDBJ whole genome shotgun (WGS) entry which is preliminary data.</text>
</comment>
<dbReference type="GO" id="GO:0005739">
    <property type="term" value="C:mitochondrion"/>
    <property type="evidence" value="ECO:0007669"/>
    <property type="project" value="TreeGrafter"/>
</dbReference>
<evidence type="ECO:0000313" key="2">
    <source>
        <dbReference type="Proteomes" id="UP000789390"/>
    </source>
</evidence>
<dbReference type="PANTHER" id="PTHR46669:SF1">
    <property type="entry name" value="LEUCINE-RICH PPR MOTIF-CONTAINING PROTEIN, MITOCHONDRIAL"/>
    <property type="match status" value="1"/>
</dbReference>
<dbReference type="GO" id="GO:0005634">
    <property type="term" value="C:nucleus"/>
    <property type="evidence" value="ECO:0007669"/>
    <property type="project" value="TreeGrafter"/>
</dbReference>
<dbReference type="GO" id="GO:0070129">
    <property type="term" value="P:regulation of mitochondrial translation"/>
    <property type="evidence" value="ECO:0007669"/>
    <property type="project" value="TreeGrafter"/>
</dbReference>
<protein>
    <submittedName>
        <fullName evidence="1">Uncharacterized protein</fullName>
    </submittedName>
</protein>
<accession>A0A8J2WR90</accession>
<dbReference type="Pfam" id="PF01535">
    <property type="entry name" value="PPR"/>
    <property type="match status" value="1"/>
</dbReference>
<evidence type="ECO:0000313" key="1">
    <source>
        <dbReference type="EMBL" id="CAH0112669.1"/>
    </source>
</evidence>
<keyword evidence="2" id="KW-1185">Reference proteome</keyword>
<dbReference type="OrthoDB" id="1899580at2759"/>
<sequence length="485" mass="54398">MNWRLYEDIATAYIKSGNATGLAKLVNSLLPDGEEDEMKSEVIELSGQIIGSILKEICKQTPSGQLEVIEPLLEAFRDQGLTMSLSVAQFVRDKVSEGQLTPAAVDLLAELTSGQLIPVPLNPLPKRLQLGTNSQSNKKNMAKFCAFARERKLHEALASKKELEARSVSFTIGLNLLLMDLYGHHGRLDEALDLFSRLHKDPDLIILPSKIMNLSAHLLKGGRPVDAICVLEKLKADPRVAEKIELTRSVNASAVRLMDAAAENGNVEVIQKIFDCLEQSKALKMSRSLLGSLVKVHAVRDDWDSALAEFDRLTKERRSTPWSTELAASLIEKDDTRRLDRLMKMNSQVHGERNSLFDLSLAFLSCQRVKDAKKLLETPGLRIVNSRLDNVCSFYVRKKKLDELENLVKISRNVFNVDRHMLYDHLLAACIKVDDPKRAVNVWTLMQEEDDLVPGSGFLRRLSDFLTTKKMLIPFSLPPPERPNA</sequence>
<organism evidence="1 2">
    <name type="scientific">Daphnia galeata</name>
    <dbReference type="NCBI Taxonomy" id="27404"/>
    <lineage>
        <taxon>Eukaryota</taxon>
        <taxon>Metazoa</taxon>
        <taxon>Ecdysozoa</taxon>
        <taxon>Arthropoda</taxon>
        <taxon>Crustacea</taxon>
        <taxon>Branchiopoda</taxon>
        <taxon>Diplostraca</taxon>
        <taxon>Cladocera</taxon>
        <taxon>Anomopoda</taxon>
        <taxon>Daphniidae</taxon>
        <taxon>Daphnia</taxon>
    </lineage>
</organism>
<name>A0A8J2WR90_9CRUS</name>
<dbReference type="InterPro" id="IPR033490">
    <property type="entry name" value="LRP130"/>
</dbReference>
<dbReference type="EMBL" id="CAKKLH010000329">
    <property type="protein sequence ID" value="CAH0112669.1"/>
    <property type="molecule type" value="Genomic_DNA"/>
</dbReference>
<dbReference type="GO" id="GO:0003730">
    <property type="term" value="F:mRNA 3'-UTR binding"/>
    <property type="evidence" value="ECO:0007669"/>
    <property type="project" value="TreeGrafter"/>
</dbReference>
<dbReference type="Gene3D" id="1.25.40.10">
    <property type="entry name" value="Tetratricopeptide repeat domain"/>
    <property type="match status" value="1"/>
</dbReference>
<dbReference type="AlphaFoldDB" id="A0A8J2WR90"/>
<proteinExistence type="predicted"/>
<gene>
    <name evidence="1" type="ORF">DGAL_LOCUS16438</name>
</gene>
<dbReference type="InterPro" id="IPR011990">
    <property type="entry name" value="TPR-like_helical_dom_sf"/>
</dbReference>
<reference evidence="1" key="1">
    <citation type="submission" date="2021-11" db="EMBL/GenBank/DDBJ databases">
        <authorList>
            <person name="Schell T."/>
        </authorList>
    </citation>
    <scope>NUCLEOTIDE SEQUENCE</scope>
    <source>
        <strain evidence="1">M5</strain>
    </source>
</reference>